<comment type="caution">
    <text evidence="7">The sequence shown here is derived from an EMBL/GenBank/DDBJ whole genome shotgun (WGS) entry which is preliminary data.</text>
</comment>
<dbReference type="GO" id="GO:0016020">
    <property type="term" value="C:membrane"/>
    <property type="evidence" value="ECO:0007669"/>
    <property type="project" value="UniProtKB-SubCell"/>
</dbReference>
<evidence type="ECO:0000256" key="5">
    <source>
        <dbReference type="ARBA" id="ARBA00023136"/>
    </source>
</evidence>
<dbReference type="AlphaFoldDB" id="A0A0F8X420"/>
<name>A0A0F8X420_9ZZZZ</name>
<evidence type="ECO:0000256" key="2">
    <source>
        <dbReference type="ARBA" id="ARBA00022448"/>
    </source>
</evidence>
<proteinExistence type="inferred from homology"/>
<dbReference type="SUPFAM" id="SSF47928">
    <property type="entry name" value="N-terminal domain of the delta subunit of the F1F0-ATP synthase"/>
    <property type="match status" value="1"/>
</dbReference>
<dbReference type="InterPro" id="IPR000711">
    <property type="entry name" value="ATPase_OSCP/dsu"/>
</dbReference>
<accession>A0A0F8X420</accession>
<keyword evidence="4" id="KW-0406">Ion transport</keyword>
<comment type="subcellular location">
    <subcellularLocation>
        <location evidence="1">Membrane</location>
    </subcellularLocation>
</comment>
<protein>
    <recommendedName>
        <fullName evidence="8">ATP synthase subunit delta</fullName>
    </recommendedName>
</protein>
<reference evidence="7" key="1">
    <citation type="journal article" date="2015" name="Nature">
        <title>Complex archaea that bridge the gap between prokaryotes and eukaryotes.</title>
        <authorList>
            <person name="Spang A."/>
            <person name="Saw J.H."/>
            <person name="Jorgensen S.L."/>
            <person name="Zaremba-Niedzwiedzka K."/>
            <person name="Martijn J."/>
            <person name="Lind A.E."/>
            <person name="van Eijk R."/>
            <person name="Schleper C."/>
            <person name="Guy L."/>
            <person name="Ettema T.J."/>
        </authorList>
    </citation>
    <scope>NUCLEOTIDE SEQUENCE</scope>
</reference>
<keyword evidence="2" id="KW-0813">Transport</keyword>
<evidence type="ECO:0000256" key="4">
    <source>
        <dbReference type="ARBA" id="ARBA00023065"/>
    </source>
</evidence>
<evidence type="ECO:0000256" key="1">
    <source>
        <dbReference type="ARBA" id="ARBA00004370"/>
    </source>
</evidence>
<dbReference type="GO" id="GO:0046933">
    <property type="term" value="F:proton-transporting ATP synthase activity, rotational mechanism"/>
    <property type="evidence" value="ECO:0007669"/>
    <property type="project" value="InterPro"/>
</dbReference>
<dbReference type="HAMAP" id="MF_01416">
    <property type="entry name" value="ATP_synth_delta_bact"/>
    <property type="match status" value="1"/>
</dbReference>
<dbReference type="InterPro" id="IPR026015">
    <property type="entry name" value="ATP_synth_OSCP/delta_N_sf"/>
</dbReference>
<dbReference type="Pfam" id="PF00213">
    <property type="entry name" value="OSCP"/>
    <property type="match status" value="1"/>
</dbReference>
<keyword evidence="3" id="KW-0375">Hydrogen ion transport</keyword>
<gene>
    <name evidence="7" type="ORF">LCGC14_2992120</name>
</gene>
<sequence>MIREIAARRYGEAAFQIARDQGREERWSEGLSLVASVFSDPEVAAVMQEARIPSAGKMGLAERALEGVDPLVLNLARLLVHRGRTALASQIAEAFQELVDAERGIAHALVTTAVPLSDDETRAVAEKLSEISDQQVVLEAQVDEGIIGGLIARIGDKLIDGSTRSRLAALKHRLREARA</sequence>
<evidence type="ECO:0008006" key="8">
    <source>
        <dbReference type="Google" id="ProtNLM"/>
    </source>
</evidence>
<evidence type="ECO:0000256" key="3">
    <source>
        <dbReference type="ARBA" id="ARBA00022781"/>
    </source>
</evidence>
<dbReference type="NCBIfam" id="TIGR01145">
    <property type="entry name" value="ATP_synt_delta"/>
    <property type="match status" value="1"/>
</dbReference>
<dbReference type="PRINTS" id="PR00125">
    <property type="entry name" value="ATPASEDELTA"/>
</dbReference>
<dbReference type="EMBL" id="LAZR01061402">
    <property type="protein sequence ID" value="KKK63653.1"/>
    <property type="molecule type" value="Genomic_DNA"/>
</dbReference>
<organism evidence="7">
    <name type="scientific">marine sediment metagenome</name>
    <dbReference type="NCBI Taxonomy" id="412755"/>
    <lineage>
        <taxon>unclassified sequences</taxon>
        <taxon>metagenomes</taxon>
        <taxon>ecological metagenomes</taxon>
    </lineage>
</organism>
<dbReference type="PANTHER" id="PTHR11910">
    <property type="entry name" value="ATP SYNTHASE DELTA CHAIN"/>
    <property type="match status" value="1"/>
</dbReference>
<evidence type="ECO:0000256" key="6">
    <source>
        <dbReference type="ARBA" id="ARBA00023310"/>
    </source>
</evidence>
<keyword evidence="6" id="KW-0066">ATP synthesis</keyword>
<keyword evidence="5" id="KW-0472">Membrane</keyword>
<dbReference type="Gene3D" id="1.10.520.20">
    <property type="entry name" value="N-terminal domain of the delta subunit of the F1F0-ATP synthase"/>
    <property type="match status" value="1"/>
</dbReference>
<evidence type="ECO:0000313" key="7">
    <source>
        <dbReference type="EMBL" id="KKK63653.1"/>
    </source>
</evidence>